<reference evidence="3" key="1">
    <citation type="submission" date="2016-10" db="EMBL/GenBank/DDBJ databases">
        <authorList>
            <person name="Varghese N."/>
            <person name="Submissions S."/>
        </authorList>
    </citation>
    <scope>NUCLEOTIDE SEQUENCE [LARGE SCALE GENOMIC DNA]</scope>
    <source>
        <strain evidence="3">DSM 44260</strain>
    </source>
</reference>
<feature type="region of interest" description="Disordered" evidence="1">
    <location>
        <begin position="100"/>
        <end position="121"/>
    </location>
</feature>
<keyword evidence="3" id="KW-1185">Reference proteome</keyword>
<sequence>MFDDRPPDATVHYRHTNAGVRVAVLPATCKVGIHSLHAVGYKARVDQVDGVVRISCDSCAEAPDVDHFWVLRTTGAIPDLAELDDEPYRHIVPLMIDPRGRRFPSPVDGAANVPPRRSGSS</sequence>
<name>A0A1H9T3N7_9PSEU</name>
<gene>
    <name evidence="2" type="ORF">SAMN04487818_10649</name>
</gene>
<dbReference type="EMBL" id="FOGI01000006">
    <property type="protein sequence ID" value="SER91614.1"/>
    <property type="molecule type" value="Genomic_DNA"/>
</dbReference>
<organism evidence="2 3">
    <name type="scientific">Actinokineospora terrae</name>
    <dbReference type="NCBI Taxonomy" id="155974"/>
    <lineage>
        <taxon>Bacteria</taxon>
        <taxon>Bacillati</taxon>
        <taxon>Actinomycetota</taxon>
        <taxon>Actinomycetes</taxon>
        <taxon>Pseudonocardiales</taxon>
        <taxon>Pseudonocardiaceae</taxon>
        <taxon>Actinokineospora</taxon>
    </lineage>
</organism>
<dbReference type="Proteomes" id="UP000199051">
    <property type="component" value="Unassembled WGS sequence"/>
</dbReference>
<evidence type="ECO:0000313" key="3">
    <source>
        <dbReference type="Proteomes" id="UP000199051"/>
    </source>
</evidence>
<proteinExistence type="predicted"/>
<dbReference type="AlphaFoldDB" id="A0A1H9T3N7"/>
<protein>
    <submittedName>
        <fullName evidence="2">Uncharacterized protein</fullName>
    </submittedName>
</protein>
<evidence type="ECO:0000256" key="1">
    <source>
        <dbReference type="SAM" id="MobiDB-lite"/>
    </source>
</evidence>
<evidence type="ECO:0000313" key="2">
    <source>
        <dbReference type="EMBL" id="SER91614.1"/>
    </source>
</evidence>
<accession>A0A1H9T3N7</accession>
<dbReference type="RefSeq" id="WP_177215581.1">
    <property type="nucleotide sequence ID" value="NZ_FOGI01000006.1"/>
</dbReference>